<dbReference type="InterPro" id="IPR011037">
    <property type="entry name" value="Pyrv_Knase-like_insert_dom_sf"/>
</dbReference>
<feature type="region of interest" description="Disordered" evidence="1">
    <location>
        <begin position="218"/>
        <end position="237"/>
    </location>
</feature>
<dbReference type="Proteomes" id="UP000215459">
    <property type="component" value="Unassembled WGS sequence"/>
</dbReference>
<dbReference type="RefSeq" id="WP_094265674.1">
    <property type="nucleotide sequence ID" value="NZ_NOWF01000012.1"/>
</dbReference>
<dbReference type="AlphaFoldDB" id="A0A235B2I1"/>
<dbReference type="GO" id="GO:0030170">
    <property type="term" value="F:pyridoxal phosphate binding"/>
    <property type="evidence" value="ECO:0007669"/>
    <property type="project" value="InterPro"/>
</dbReference>
<evidence type="ECO:0000313" key="3">
    <source>
        <dbReference type="EMBL" id="OYD06452.1"/>
    </source>
</evidence>
<dbReference type="Pfam" id="PF03473">
    <property type="entry name" value="MOSC"/>
    <property type="match status" value="1"/>
</dbReference>
<organism evidence="3 4">
    <name type="scientific">Paludifilum halophilum</name>
    <dbReference type="NCBI Taxonomy" id="1642702"/>
    <lineage>
        <taxon>Bacteria</taxon>
        <taxon>Bacillati</taxon>
        <taxon>Bacillota</taxon>
        <taxon>Bacilli</taxon>
        <taxon>Bacillales</taxon>
        <taxon>Thermoactinomycetaceae</taxon>
        <taxon>Paludifilum</taxon>
    </lineage>
</organism>
<gene>
    <name evidence="3" type="ORF">CHM34_16295</name>
</gene>
<evidence type="ECO:0000313" key="4">
    <source>
        <dbReference type="Proteomes" id="UP000215459"/>
    </source>
</evidence>
<comment type="caution">
    <text evidence="3">The sequence shown here is derived from an EMBL/GenBank/DDBJ whole genome shotgun (WGS) entry which is preliminary data.</text>
</comment>
<evidence type="ECO:0000256" key="1">
    <source>
        <dbReference type="SAM" id="MobiDB-lite"/>
    </source>
</evidence>
<proteinExistence type="predicted"/>
<evidence type="ECO:0000259" key="2">
    <source>
        <dbReference type="PROSITE" id="PS51340"/>
    </source>
</evidence>
<dbReference type="EMBL" id="NOWF01000012">
    <property type="protein sequence ID" value="OYD06452.1"/>
    <property type="molecule type" value="Genomic_DNA"/>
</dbReference>
<dbReference type="GO" id="GO:0030151">
    <property type="term" value="F:molybdenum ion binding"/>
    <property type="evidence" value="ECO:0007669"/>
    <property type="project" value="InterPro"/>
</dbReference>
<dbReference type="PANTHER" id="PTHR30212:SF2">
    <property type="entry name" value="PROTEIN YIIM"/>
    <property type="match status" value="1"/>
</dbReference>
<dbReference type="PANTHER" id="PTHR30212">
    <property type="entry name" value="PROTEIN YIIM"/>
    <property type="match status" value="1"/>
</dbReference>
<sequence length="237" mass="26504">MSSPFLLQIHVGMPRSVGVEHAVHPMERPWRSGIFKQPVQGPVRLGKTGLDGDGQADLKHHGGPEKAVLVYADAHYPLWRRELGFSDFDGGAFGENFIVSGMTEKDVCVGDVYRIGEAVVQVSQPRLPCWKPARRWRVKDLALQMQNTGRTGWYLRVIEEGMVEPGDAIQRLDRPYPQWTIARCNDILHHQENDRRAAADLAACHLLAENWVKALSKRAATGENGDSKPRVIGPNEE</sequence>
<dbReference type="SUPFAM" id="SSF50800">
    <property type="entry name" value="PK beta-barrel domain-like"/>
    <property type="match status" value="1"/>
</dbReference>
<reference evidence="3 4" key="1">
    <citation type="submission" date="2017-07" db="EMBL/GenBank/DDBJ databases">
        <title>The genome sequence of Paludifilum halophilum highlights mechanisms for microbial adaptation to high salt environemnts.</title>
        <authorList>
            <person name="Belbahri L."/>
        </authorList>
    </citation>
    <scope>NUCLEOTIDE SEQUENCE [LARGE SCALE GENOMIC DNA]</scope>
    <source>
        <strain evidence="3 4">DSM 102817</strain>
    </source>
</reference>
<accession>A0A235B2I1</accession>
<feature type="domain" description="MOSC" evidence="2">
    <location>
        <begin position="37"/>
        <end position="172"/>
    </location>
</feature>
<name>A0A235B2I1_9BACL</name>
<dbReference type="Gene3D" id="2.40.33.20">
    <property type="entry name" value="PK beta-barrel domain-like"/>
    <property type="match status" value="1"/>
</dbReference>
<protein>
    <submittedName>
        <fullName evidence="3">MOSC domain-containing protein</fullName>
    </submittedName>
</protein>
<dbReference type="GO" id="GO:0003824">
    <property type="term" value="F:catalytic activity"/>
    <property type="evidence" value="ECO:0007669"/>
    <property type="project" value="InterPro"/>
</dbReference>
<dbReference type="PROSITE" id="PS51340">
    <property type="entry name" value="MOSC"/>
    <property type="match status" value="1"/>
</dbReference>
<dbReference type="InterPro" id="IPR005302">
    <property type="entry name" value="MoCF_Sase_C"/>
</dbReference>
<keyword evidence="4" id="KW-1185">Reference proteome</keyword>
<dbReference type="InterPro" id="IPR052353">
    <property type="entry name" value="Benzoxazolinone_Detox_Enz"/>
</dbReference>
<dbReference type="InterPro" id="IPR005163">
    <property type="entry name" value="Tri_helical_YiiM-like"/>
</dbReference>
<dbReference type="Pfam" id="PF03475">
    <property type="entry name" value="YiiM_3-alpha"/>
    <property type="match status" value="1"/>
</dbReference>
<dbReference type="OrthoDB" id="9786134at2"/>